<evidence type="ECO:0000313" key="1">
    <source>
        <dbReference type="EMBL" id="MBC9813709.1"/>
    </source>
</evidence>
<protein>
    <recommendedName>
        <fullName evidence="3">Type IX secretion system membrane protein PorP/SprF</fullName>
    </recommendedName>
</protein>
<dbReference type="RefSeq" id="WP_216714713.1">
    <property type="nucleotide sequence ID" value="NZ_JACVEL010000014.1"/>
</dbReference>
<evidence type="ECO:0000313" key="2">
    <source>
        <dbReference type="Proteomes" id="UP000652681"/>
    </source>
</evidence>
<keyword evidence="2" id="KW-1185">Reference proteome</keyword>
<name>A0A8J6PL75_9FLAO</name>
<dbReference type="EMBL" id="JACVEL010000014">
    <property type="protein sequence ID" value="MBC9813709.1"/>
    <property type="molecule type" value="Genomic_DNA"/>
</dbReference>
<comment type="caution">
    <text evidence="1">The sequence shown here is derived from an EMBL/GenBank/DDBJ whole genome shotgun (WGS) entry which is preliminary data.</text>
</comment>
<reference evidence="1" key="1">
    <citation type="submission" date="2020-09" db="EMBL/GenBank/DDBJ databases">
        <title>Taishania pollutisoli gen. nov., sp. nov., Isolated from Tetrabromobisphenol A-Contaminated Soil.</title>
        <authorList>
            <person name="Chen Q."/>
        </authorList>
    </citation>
    <scope>NUCLEOTIDE SEQUENCE</scope>
    <source>
        <strain evidence="1">CZZ-1</strain>
    </source>
</reference>
<gene>
    <name evidence="1" type="ORF">H9Y05_14630</name>
</gene>
<dbReference type="Proteomes" id="UP000652681">
    <property type="component" value="Unassembled WGS sequence"/>
</dbReference>
<evidence type="ECO:0008006" key="3">
    <source>
        <dbReference type="Google" id="ProtNLM"/>
    </source>
</evidence>
<organism evidence="1 2">
    <name type="scientific">Taishania pollutisoli</name>
    <dbReference type="NCBI Taxonomy" id="2766479"/>
    <lineage>
        <taxon>Bacteria</taxon>
        <taxon>Pseudomonadati</taxon>
        <taxon>Bacteroidota</taxon>
        <taxon>Flavobacteriia</taxon>
        <taxon>Flavobacteriales</taxon>
        <taxon>Crocinitomicaceae</taxon>
        <taxon>Taishania</taxon>
    </lineage>
</organism>
<proteinExistence type="predicted"/>
<sequence length="274" mass="30655">MKYTCLLIGLIFTYTAYSQGWIPVGSRSNALANASVTIADAWAYHHNPGALGELTEATVGVSYENRFLLKEFQSQGVAYAQPLKYGVISVGAQFYGYKQFRTQRIGAGYSLRLANRFFAGIQLNYQGLQLNENYGNRHGITAEAGLQALLTDHWRLGFSVMNIGRAKLNEYQDERFSTNFRLGMSYNLSDKVLFLIEASKTIINRARFKAAVEYQAVKNFYVRAGVAGAPIEFSFGLGYKWKVIAIDAGSSYQQILGWSPNFSLTYSANKKKEQ</sequence>
<dbReference type="SUPFAM" id="SSF56935">
    <property type="entry name" value="Porins"/>
    <property type="match status" value="1"/>
</dbReference>
<dbReference type="AlphaFoldDB" id="A0A8J6PL75"/>
<dbReference type="Gene3D" id="2.40.160.60">
    <property type="entry name" value="Outer membrane protein transport protein (OMPP1/FadL/TodX)"/>
    <property type="match status" value="1"/>
</dbReference>
<accession>A0A8J6PL75</accession>